<keyword evidence="1" id="KW-0812">Transmembrane</keyword>
<evidence type="ECO:0000313" key="3">
    <source>
        <dbReference type="EMBL" id="MCU6763760.1"/>
    </source>
</evidence>
<name>A0ABT2TNG2_9FIRM</name>
<reference evidence="3 4" key="1">
    <citation type="journal article" date="2021" name="ISME Commun">
        <title>Automated analysis of genomic sequences facilitates high-throughput and comprehensive description of bacteria.</title>
        <authorList>
            <person name="Hitch T.C.A."/>
        </authorList>
    </citation>
    <scope>NUCLEOTIDE SEQUENCE [LARGE SCALE GENOMIC DNA]</scope>
    <source>
        <strain evidence="3 4">Sanger_109</strain>
    </source>
</reference>
<dbReference type="RefSeq" id="WP_158426400.1">
    <property type="nucleotide sequence ID" value="NZ_JAOQJQ010000010.1"/>
</dbReference>
<gene>
    <name evidence="3" type="ORF">OCV88_15755</name>
</gene>
<keyword evidence="4" id="KW-1185">Reference proteome</keyword>
<evidence type="ECO:0000313" key="4">
    <source>
        <dbReference type="Proteomes" id="UP001652442"/>
    </source>
</evidence>
<proteinExistence type="predicted"/>
<dbReference type="Pfam" id="PF08486">
    <property type="entry name" value="SpoIID"/>
    <property type="match status" value="1"/>
</dbReference>
<dbReference type="Proteomes" id="UP001652442">
    <property type="component" value="Unassembled WGS sequence"/>
</dbReference>
<dbReference type="InterPro" id="IPR013486">
    <property type="entry name" value="SpoIID/LytB"/>
</dbReference>
<dbReference type="EMBL" id="JAOQJQ010000010">
    <property type="protein sequence ID" value="MCU6763760.1"/>
    <property type="molecule type" value="Genomic_DNA"/>
</dbReference>
<dbReference type="InterPro" id="IPR013693">
    <property type="entry name" value="SpoIID/LytB_N"/>
</dbReference>
<feature type="domain" description="Sporulation stage II protein D amidase enhancer LytB N-terminal" evidence="2">
    <location>
        <begin position="43"/>
        <end position="110"/>
    </location>
</feature>
<keyword evidence="1" id="KW-1133">Transmembrane helix</keyword>
<comment type="caution">
    <text evidence="3">The sequence shown here is derived from an EMBL/GenBank/DDBJ whole genome shotgun (WGS) entry which is preliminary data.</text>
</comment>
<evidence type="ECO:0000256" key="1">
    <source>
        <dbReference type="SAM" id="Phobius"/>
    </source>
</evidence>
<protein>
    <submittedName>
        <fullName evidence="3">SpoIID/LytB domain-containing protein</fullName>
    </submittedName>
</protein>
<accession>A0ABT2TNG2</accession>
<organism evidence="3 4">
    <name type="scientific">Brotonthovivens ammoniilytica</name>
    <dbReference type="NCBI Taxonomy" id="2981725"/>
    <lineage>
        <taxon>Bacteria</taxon>
        <taxon>Bacillati</taxon>
        <taxon>Bacillota</taxon>
        <taxon>Clostridia</taxon>
        <taxon>Lachnospirales</taxon>
        <taxon>Lachnospiraceae</taxon>
        <taxon>Brotonthovivens</taxon>
    </lineage>
</organism>
<keyword evidence="1" id="KW-0472">Membrane</keyword>
<dbReference type="NCBIfam" id="TIGR02669">
    <property type="entry name" value="SpoIID_LytB"/>
    <property type="match status" value="1"/>
</dbReference>
<evidence type="ECO:0000259" key="2">
    <source>
        <dbReference type="Pfam" id="PF08486"/>
    </source>
</evidence>
<feature type="transmembrane region" description="Helical" evidence="1">
    <location>
        <begin position="7"/>
        <end position="26"/>
    </location>
</feature>
<sequence>MKEKIKLYGAILILIIFIPYLITVYFQGGKGFPFHSDSKESSEFEQKVIQMVSEEMSGTDETEALKAQAVIARTNLYRDPDQEIKENAENLAENLEKITFCVEDTSGEILTSQGEAIDAAYHAVSSKLTRNASEVPGQENKTYLSSVESSWDISSEQYLMVTFLEKEEMASKLQKVLKDEKVEVSKLPGELKIKTRDEAGYVTEVQIGKTVLNGEAVKEVLGLPSSCFYFSQLEGKVRITTKGLGHGLGLSQYGANQMAKEGKDYKEILKYYYKDIKIEAMKEK</sequence>